<feature type="domain" description="Transglycosylase SLT" evidence="3">
    <location>
        <begin position="28"/>
        <end position="313"/>
    </location>
</feature>
<dbReference type="PANTHER" id="PTHR30163">
    <property type="entry name" value="MEMBRANE-BOUND LYTIC MUREIN TRANSGLYCOSYLASE B"/>
    <property type="match status" value="1"/>
</dbReference>
<keyword evidence="7" id="KW-1185">Reference proteome</keyword>
<evidence type="ECO:0000313" key="6">
    <source>
        <dbReference type="Proteomes" id="UP000502006"/>
    </source>
</evidence>
<name>A0A6M5A0Z0_AERME</name>
<evidence type="ECO:0000313" key="4">
    <source>
        <dbReference type="EMBL" id="QJT29708.1"/>
    </source>
</evidence>
<dbReference type="EMBL" id="CP038444">
    <property type="protein sequence ID" value="QJT29708.1"/>
    <property type="molecule type" value="Genomic_DNA"/>
</dbReference>
<evidence type="ECO:0000256" key="1">
    <source>
        <dbReference type="PIRSR" id="PIRSR611757-1"/>
    </source>
</evidence>
<evidence type="ECO:0000313" key="7">
    <source>
        <dbReference type="Proteomes" id="UP000502657"/>
    </source>
</evidence>
<dbReference type="Proteomes" id="UP000502006">
    <property type="component" value="Chromosome"/>
</dbReference>
<reference evidence="6 7" key="1">
    <citation type="submission" date="2019-03" db="EMBL/GenBank/DDBJ databases">
        <title>Novel transposon Tn6433 accelerates the dissemination of tet(E) in Aeromonas from aerobic biofilm under oxytetracycline stress.</title>
        <authorList>
            <person name="Shi Y."/>
            <person name="Tian Z."/>
            <person name="Zhang Y."/>
            <person name="Zhang H."/>
            <person name="Yang M."/>
        </authorList>
    </citation>
    <scope>NUCLEOTIDE SEQUENCE [LARGE SCALE GENOMIC DNA]</scope>
    <source>
        <strain evidence="5 7">R50-22</strain>
        <strain evidence="4 6">T5-8</strain>
    </source>
</reference>
<feature type="active site" evidence="1">
    <location>
        <position position="117"/>
    </location>
</feature>
<dbReference type="Gene3D" id="1.10.8.350">
    <property type="entry name" value="Bacterial muramidase"/>
    <property type="match status" value="1"/>
</dbReference>
<dbReference type="Proteomes" id="UP000502657">
    <property type="component" value="Chromosome"/>
</dbReference>
<dbReference type="GO" id="GO:0009253">
    <property type="term" value="P:peptidoglycan catabolic process"/>
    <property type="evidence" value="ECO:0007669"/>
    <property type="project" value="TreeGrafter"/>
</dbReference>
<proteinExistence type="predicted"/>
<dbReference type="RefSeq" id="WP_171268625.1">
    <property type="nucleotide sequence ID" value="NZ_CP038443.1"/>
</dbReference>
<protein>
    <submittedName>
        <fullName evidence="4">Lytic murein transglycosylase B</fullName>
    </submittedName>
</protein>
<dbReference type="Gene3D" id="1.10.530.10">
    <property type="match status" value="1"/>
</dbReference>
<feature type="signal peptide" evidence="2">
    <location>
        <begin position="1"/>
        <end position="22"/>
    </location>
</feature>
<dbReference type="InterPro" id="IPR043426">
    <property type="entry name" value="MltB-like"/>
</dbReference>
<feature type="chain" id="PRO_5044644712" evidence="2">
    <location>
        <begin position="23"/>
        <end position="337"/>
    </location>
</feature>
<evidence type="ECO:0000313" key="5">
    <source>
        <dbReference type="EMBL" id="QJT37503.1"/>
    </source>
</evidence>
<dbReference type="NCBIfam" id="TIGR02282">
    <property type="entry name" value="MltB"/>
    <property type="match status" value="1"/>
</dbReference>
<dbReference type="InterPro" id="IPR011757">
    <property type="entry name" value="Lytic_transglycosylase_MltB"/>
</dbReference>
<dbReference type="AlphaFoldDB" id="A0A6M5A0Z0"/>
<gene>
    <name evidence="4" type="primary">mltB</name>
    <name evidence="4" type="ORF">E4186_05430</name>
    <name evidence="5" type="ORF">E4188_02150</name>
</gene>
<dbReference type="InterPro" id="IPR031304">
    <property type="entry name" value="SLT_2"/>
</dbReference>
<dbReference type="FunFam" id="1.10.8.350:FF:000001">
    <property type="entry name" value="Lytic murein transglycosylase B"/>
    <property type="match status" value="1"/>
</dbReference>
<evidence type="ECO:0000259" key="3">
    <source>
        <dbReference type="Pfam" id="PF13406"/>
    </source>
</evidence>
<dbReference type="InterPro" id="IPR023346">
    <property type="entry name" value="Lysozyme-like_dom_sf"/>
</dbReference>
<dbReference type="PANTHER" id="PTHR30163:SF9">
    <property type="entry name" value="MEMBRANE-BOUND LYTIC MUREIN TRANSGLYCOSYLASE B"/>
    <property type="match status" value="1"/>
</dbReference>
<accession>A0A6M5A0Z0</accession>
<dbReference type="CDD" id="cd13399">
    <property type="entry name" value="Slt35-like"/>
    <property type="match status" value="1"/>
</dbReference>
<keyword evidence="2" id="KW-0732">Signal</keyword>
<dbReference type="Pfam" id="PF13406">
    <property type="entry name" value="SLT_2"/>
    <property type="match status" value="1"/>
</dbReference>
<dbReference type="EMBL" id="CP038448">
    <property type="protein sequence ID" value="QJT37503.1"/>
    <property type="molecule type" value="Genomic_DNA"/>
</dbReference>
<dbReference type="GO" id="GO:0008933">
    <property type="term" value="F:peptidoglycan lytic transglycosylase activity"/>
    <property type="evidence" value="ECO:0007669"/>
    <property type="project" value="TreeGrafter"/>
</dbReference>
<evidence type="ECO:0000256" key="2">
    <source>
        <dbReference type="SAM" id="SignalP"/>
    </source>
</evidence>
<dbReference type="SUPFAM" id="SSF53955">
    <property type="entry name" value="Lysozyme-like"/>
    <property type="match status" value="1"/>
</dbReference>
<sequence>MSLGWRGLACWLLTAVSLTAGAAPEPPQLERLALQHSVPLAELQAATAKAQLRQEVLDTITRPWEAKPWHRYRPLFITPERIRNGVGFWQRHAATLTRAEQHYRVPASLIVAIIGIETFYGRQMGRHSVLDSLYTLGFHYPAREEFFAKEFAQLVLLAREEKWPLTRLKGSYAGAMGMGQFMPSSYRHYAVDFDGDGKRDLFANPADAIGSVANYFAEHRWRWGESVVEPALIGLAPVGTLLRPEPELKQQWAELAAAGIELATPLAPDTPVKLLALEQADGPEYWVARHNFYVITRYNRSPLYAMAVHQLSQAIQDAYALQPQTSPPQPDLVAGRL</sequence>
<organism evidence="4 6">
    <name type="scientific">Aeromonas media</name>
    <dbReference type="NCBI Taxonomy" id="651"/>
    <lineage>
        <taxon>Bacteria</taxon>
        <taxon>Pseudomonadati</taxon>
        <taxon>Pseudomonadota</taxon>
        <taxon>Gammaproteobacteria</taxon>
        <taxon>Aeromonadales</taxon>
        <taxon>Aeromonadaceae</taxon>
        <taxon>Aeromonas</taxon>
    </lineage>
</organism>